<accession>A0A6A7ZIX9</accession>
<dbReference type="RefSeq" id="WP_153334428.1">
    <property type="nucleotide sequence ID" value="NZ_CP181271.1"/>
</dbReference>
<comment type="caution">
    <text evidence="1">The sequence shown here is derived from an EMBL/GenBank/DDBJ whole genome shotgun (WGS) entry which is preliminary data.</text>
</comment>
<sequence>MRTLNTLTQNLIESLTQLLQQPGEDALHTLEVCAPVLIEQLQEVLNRAVDRRDIQGQLRAVLESRLREHPQASGAQTALFEALSRHGLVGARGDASV</sequence>
<name>A0A6A7ZIX9_9PSED</name>
<organism evidence="1 2">
    <name type="scientific">Pseudomonas helleri</name>
    <dbReference type="NCBI Taxonomy" id="1608996"/>
    <lineage>
        <taxon>Bacteria</taxon>
        <taxon>Pseudomonadati</taxon>
        <taxon>Pseudomonadota</taxon>
        <taxon>Gammaproteobacteria</taxon>
        <taxon>Pseudomonadales</taxon>
        <taxon>Pseudomonadaceae</taxon>
        <taxon>Pseudomonas</taxon>
    </lineage>
</organism>
<dbReference type="EMBL" id="WIVV01000206">
    <property type="protein sequence ID" value="MQU45836.1"/>
    <property type="molecule type" value="Genomic_DNA"/>
</dbReference>
<evidence type="ECO:0000313" key="2">
    <source>
        <dbReference type="Proteomes" id="UP000466863"/>
    </source>
</evidence>
<proteinExistence type="predicted"/>
<gene>
    <name evidence="1" type="ORF">GHO28_25520</name>
</gene>
<protein>
    <submittedName>
        <fullName evidence="1">Uncharacterized protein</fullName>
    </submittedName>
</protein>
<evidence type="ECO:0000313" key="1">
    <source>
        <dbReference type="EMBL" id="MQU45836.1"/>
    </source>
</evidence>
<reference evidence="1 2" key="1">
    <citation type="submission" date="2019-10" db="EMBL/GenBank/DDBJ databases">
        <title>Evaluation of single-gene subtyping targets for Pseudomonas.</title>
        <authorList>
            <person name="Reichler S.J."/>
            <person name="Orsi R.H."/>
            <person name="Wiedmann M."/>
            <person name="Martin N.H."/>
            <person name="Murphy S.I."/>
        </authorList>
    </citation>
    <scope>NUCLEOTIDE SEQUENCE [LARGE SCALE GENOMIC DNA]</scope>
    <source>
        <strain evidence="1 2">FSL R10-1876</strain>
    </source>
</reference>
<dbReference type="AlphaFoldDB" id="A0A6A7ZIX9"/>
<dbReference type="Proteomes" id="UP000466863">
    <property type="component" value="Unassembled WGS sequence"/>
</dbReference>